<evidence type="ECO:0000313" key="2">
    <source>
        <dbReference type="Proteomes" id="UP000887013"/>
    </source>
</evidence>
<gene>
    <name evidence="1" type="ORF">NPIL_461111</name>
</gene>
<dbReference type="AlphaFoldDB" id="A0A8X6QBW1"/>
<evidence type="ECO:0000313" key="1">
    <source>
        <dbReference type="EMBL" id="GFU10445.1"/>
    </source>
</evidence>
<proteinExistence type="predicted"/>
<comment type="caution">
    <text evidence="1">The sequence shown here is derived from an EMBL/GenBank/DDBJ whole genome shotgun (WGS) entry which is preliminary data.</text>
</comment>
<organism evidence="1 2">
    <name type="scientific">Nephila pilipes</name>
    <name type="common">Giant wood spider</name>
    <name type="synonym">Nephila maculata</name>
    <dbReference type="NCBI Taxonomy" id="299642"/>
    <lineage>
        <taxon>Eukaryota</taxon>
        <taxon>Metazoa</taxon>
        <taxon>Ecdysozoa</taxon>
        <taxon>Arthropoda</taxon>
        <taxon>Chelicerata</taxon>
        <taxon>Arachnida</taxon>
        <taxon>Araneae</taxon>
        <taxon>Araneomorphae</taxon>
        <taxon>Entelegynae</taxon>
        <taxon>Araneoidea</taxon>
        <taxon>Nephilidae</taxon>
        <taxon>Nephila</taxon>
    </lineage>
</organism>
<sequence>MFFKSTFPTSRNGSPNGKFQLIQITKPGPLLGLQMDTDYSEVEMNSSEKELSAILSCIRDFNVCEVNNAIVNLP</sequence>
<name>A0A8X6QBW1_NEPPI</name>
<reference evidence="1" key="1">
    <citation type="submission" date="2020-08" db="EMBL/GenBank/DDBJ databases">
        <title>Multicomponent nature underlies the extraordinary mechanical properties of spider dragline silk.</title>
        <authorList>
            <person name="Kono N."/>
            <person name="Nakamura H."/>
            <person name="Mori M."/>
            <person name="Yoshida Y."/>
            <person name="Ohtoshi R."/>
            <person name="Malay A.D."/>
            <person name="Moran D.A.P."/>
            <person name="Tomita M."/>
            <person name="Numata K."/>
            <person name="Arakawa K."/>
        </authorList>
    </citation>
    <scope>NUCLEOTIDE SEQUENCE</scope>
</reference>
<dbReference type="EMBL" id="BMAW01029087">
    <property type="protein sequence ID" value="GFU10445.1"/>
    <property type="molecule type" value="Genomic_DNA"/>
</dbReference>
<dbReference type="Proteomes" id="UP000887013">
    <property type="component" value="Unassembled WGS sequence"/>
</dbReference>
<protein>
    <submittedName>
        <fullName evidence="1">Uncharacterized protein</fullName>
    </submittedName>
</protein>
<keyword evidence="2" id="KW-1185">Reference proteome</keyword>
<accession>A0A8X6QBW1</accession>